<evidence type="ECO:0000313" key="3">
    <source>
        <dbReference type="EMBL" id="GCD95538.1"/>
    </source>
</evidence>
<evidence type="ECO:0000256" key="1">
    <source>
        <dbReference type="SAM" id="MobiDB-lite"/>
    </source>
</evidence>
<dbReference type="EMBL" id="BIFH01000018">
    <property type="protein sequence ID" value="GCD95538.1"/>
    <property type="molecule type" value="Genomic_DNA"/>
</dbReference>
<dbReference type="Proteomes" id="UP000286931">
    <property type="component" value="Unassembled WGS sequence"/>
</dbReference>
<proteinExistence type="predicted"/>
<reference evidence="3 4" key="1">
    <citation type="submission" date="2018-12" db="EMBL/GenBank/DDBJ databases">
        <title>Draft genome sequence of Embleya hyalina NBRC 13850T.</title>
        <authorList>
            <person name="Komaki H."/>
            <person name="Hosoyama A."/>
            <person name="Kimura A."/>
            <person name="Ichikawa N."/>
            <person name="Tamura T."/>
        </authorList>
    </citation>
    <scope>NUCLEOTIDE SEQUENCE [LARGE SCALE GENOMIC DNA]</scope>
    <source>
        <strain evidence="3 4">NBRC 13850</strain>
    </source>
</reference>
<dbReference type="GO" id="GO:0005975">
    <property type="term" value="P:carbohydrate metabolic process"/>
    <property type="evidence" value="ECO:0007669"/>
    <property type="project" value="UniProtKB-ARBA"/>
</dbReference>
<dbReference type="InterPro" id="IPR013783">
    <property type="entry name" value="Ig-like_fold"/>
</dbReference>
<feature type="transmembrane region" description="Helical" evidence="2">
    <location>
        <begin position="675"/>
        <end position="696"/>
    </location>
</feature>
<feature type="compositionally biased region" description="Gly residues" evidence="1">
    <location>
        <begin position="404"/>
        <end position="416"/>
    </location>
</feature>
<name>A0A401YLS2_9ACTN</name>
<keyword evidence="2" id="KW-1133">Transmembrane helix</keyword>
<comment type="caution">
    <text evidence="3">The sequence shown here is derived from an EMBL/GenBank/DDBJ whole genome shotgun (WGS) entry which is preliminary data.</text>
</comment>
<evidence type="ECO:0000256" key="2">
    <source>
        <dbReference type="SAM" id="Phobius"/>
    </source>
</evidence>
<dbReference type="AlphaFoldDB" id="A0A401YLS2"/>
<dbReference type="Gene3D" id="2.60.40.10">
    <property type="entry name" value="Immunoglobulins"/>
    <property type="match status" value="1"/>
</dbReference>
<feature type="compositionally biased region" description="Gly residues" evidence="1">
    <location>
        <begin position="635"/>
        <end position="653"/>
    </location>
</feature>
<accession>A0A401YLS2</accession>
<feature type="region of interest" description="Disordered" evidence="1">
    <location>
        <begin position="404"/>
        <end position="437"/>
    </location>
</feature>
<feature type="region of interest" description="Disordered" evidence="1">
    <location>
        <begin position="563"/>
        <end position="668"/>
    </location>
</feature>
<keyword evidence="2" id="KW-0472">Membrane</keyword>
<sequence>MIGALRLRRVAVALIVLGLLVLLFPMMSSAAESPPARGARADYLTGEQRAMTPGLVTRSGSYAELASGPDESFGDTRSRAADWLTVPAAGADGTASADRSVPAGTPLGKRTAAITSAALNVSRTAQSLRATSDVNGFDHPLNQFRELDQVVGVTSLVRIDKVHSEVGAPSAAADAGPVDAPRAVTEVTGLTFFPGSAREERVELPGGRIPGGLLSRTLHFRTDDDGLAMKSLYKGDPAMYRAMLGDGTGFLDATWTVMVADLASTTADSARAGLGVTIDMRWRVGIDARDTLQLRIDGNERYVDTRIAEVTAGDPAAVFRRPAVPTTTVGGFGPPGAGPGDTVTVTGSGLDAGGIGVYVDGSPERITGDALRVAADGTSLTFAVPAGATPVKGVLVVGDHGEGGAGSFPLPGGGSSGPTTTATGAPPSPTEEGPVRHASWAGPAVKAGDLPESCVTAAQWRVPADRAVFTAALGDGGVRAPVIASAVFTFADESGVRHEVATGAGPIWGQPWPAGPAAHVVGTRPGQVAAVVPNGWSLVALGADHRGGESAKQVALRPVGGCWALGHERPTTPPTSGPPTTTPPTSAPPTSAPPTSAPPTTTPPTSGPPTTAPPTSAPPTGEPSGGPTDTSTPTGSGGTTPGANSGGSGGSGGSHTVPETATGAGGSLSRTGADIVLPVLLGTAALGAGLVLLFAARSRSAR</sequence>
<evidence type="ECO:0000313" key="4">
    <source>
        <dbReference type="Proteomes" id="UP000286931"/>
    </source>
</evidence>
<organism evidence="3 4">
    <name type="scientific">Embleya hyalina</name>
    <dbReference type="NCBI Taxonomy" id="516124"/>
    <lineage>
        <taxon>Bacteria</taxon>
        <taxon>Bacillati</taxon>
        <taxon>Actinomycetota</taxon>
        <taxon>Actinomycetes</taxon>
        <taxon>Kitasatosporales</taxon>
        <taxon>Streptomycetaceae</taxon>
        <taxon>Embleya</taxon>
    </lineage>
</organism>
<keyword evidence="2" id="KW-0812">Transmembrane</keyword>
<evidence type="ECO:0008006" key="5">
    <source>
        <dbReference type="Google" id="ProtNLM"/>
    </source>
</evidence>
<gene>
    <name evidence="3" type="ORF">EHYA_03212</name>
</gene>
<protein>
    <recommendedName>
        <fullName evidence="5">IPT/TIG domain-containing protein</fullName>
    </recommendedName>
</protein>
<feature type="compositionally biased region" description="Pro residues" evidence="1">
    <location>
        <begin position="571"/>
        <end position="621"/>
    </location>
</feature>
<feature type="compositionally biased region" description="Low complexity" evidence="1">
    <location>
        <begin position="625"/>
        <end position="634"/>
    </location>
</feature>
<keyword evidence="4" id="KW-1185">Reference proteome</keyword>